<feature type="transmembrane region" description="Helical" evidence="1">
    <location>
        <begin position="67"/>
        <end position="87"/>
    </location>
</feature>
<keyword evidence="1" id="KW-0472">Membrane</keyword>
<comment type="caution">
    <text evidence="2">The sequence shown here is derived from an EMBL/GenBank/DDBJ whole genome shotgun (WGS) entry which is preliminary data.</text>
</comment>
<keyword evidence="1" id="KW-0812">Transmembrane</keyword>
<feature type="transmembrane region" description="Helical" evidence="1">
    <location>
        <begin position="99"/>
        <end position="121"/>
    </location>
</feature>
<feature type="transmembrane region" description="Helical" evidence="1">
    <location>
        <begin position="172"/>
        <end position="194"/>
    </location>
</feature>
<keyword evidence="1" id="KW-1133">Transmembrane helix</keyword>
<name>A0ABU5SXR3_9CYAN</name>
<evidence type="ECO:0000256" key="1">
    <source>
        <dbReference type="SAM" id="Phobius"/>
    </source>
</evidence>
<dbReference type="EMBL" id="JAYGHY010000044">
    <property type="protein sequence ID" value="MEA5443302.1"/>
    <property type="molecule type" value="Genomic_DNA"/>
</dbReference>
<evidence type="ECO:0000313" key="3">
    <source>
        <dbReference type="Proteomes" id="UP001302329"/>
    </source>
</evidence>
<dbReference type="RefSeq" id="WP_323357303.1">
    <property type="nucleotide sequence ID" value="NZ_JAYGHY010000044.1"/>
</dbReference>
<keyword evidence="3" id="KW-1185">Reference proteome</keyword>
<gene>
    <name evidence="2" type="ORF">VB739_12125</name>
</gene>
<evidence type="ECO:0000313" key="2">
    <source>
        <dbReference type="EMBL" id="MEA5443302.1"/>
    </source>
</evidence>
<organism evidence="2 3">
    <name type="scientific">Cyanobium gracile UHCC 0281</name>
    <dbReference type="NCBI Taxonomy" id="3110309"/>
    <lineage>
        <taxon>Bacteria</taxon>
        <taxon>Bacillati</taxon>
        <taxon>Cyanobacteriota</taxon>
        <taxon>Cyanophyceae</taxon>
        <taxon>Synechococcales</taxon>
        <taxon>Prochlorococcaceae</taxon>
        <taxon>Cyanobium</taxon>
    </lineage>
</organism>
<accession>A0ABU5SXR3</accession>
<sequence length="203" mass="21785">MDLLTRQPLLAASALLVPLLVLASPGWLSLDGVGPCWAVLWLLPWALSDGPFSGACAGLALGLLLDAVYPGGVTQAPALLLLGWWWGRMGRRAPPIQRSFSLGLLALLGTALLGLTLMLQWGVHDWVSTREAIQLAGPELGRRLEGQGVNPALLALPGWRWDDLAGPGLRVLLSQTLITALLAPMLCSLQLLLWRQVGSGWRR</sequence>
<proteinExistence type="predicted"/>
<protein>
    <submittedName>
        <fullName evidence="2">Rod shape-determining protein MreD</fullName>
    </submittedName>
</protein>
<dbReference type="Proteomes" id="UP001302329">
    <property type="component" value="Unassembled WGS sequence"/>
</dbReference>
<reference evidence="2 3" key="1">
    <citation type="submission" date="2023-12" db="EMBL/GenBank/DDBJ databases">
        <title>Baltic Sea Cyanobacteria.</title>
        <authorList>
            <person name="Delbaje E."/>
            <person name="Fewer D.P."/>
            <person name="Shishido T.K."/>
        </authorList>
    </citation>
    <scope>NUCLEOTIDE SEQUENCE [LARGE SCALE GENOMIC DNA]</scope>
    <source>
        <strain evidence="2 3">UHCC 0281</strain>
    </source>
</reference>